<comment type="caution">
    <text evidence="1">The sequence shown here is derived from an EMBL/GenBank/DDBJ whole genome shotgun (WGS) entry which is preliminary data.</text>
</comment>
<evidence type="ECO:0000313" key="2">
    <source>
        <dbReference type="Proteomes" id="UP000299102"/>
    </source>
</evidence>
<name>A0A4C1WFU7_EUMVA</name>
<proteinExistence type="predicted"/>
<evidence type="ECO:0000313" key="1">
    <source>
        <dbReference type="EMBL" id="GBP50238.1"/>
    </source>
</evidence>
<protein>
    <submittedName>
        <fullName evidence="1">Uncharacterized protein</fullName>
    </submittedName>
</protein>
<dbReference type="Proteomes" id="UP000299102">
    <property type="component" value="Unassembled WGS sequence"/>
</dbReference>
<reference evidence="1 2" key="1">
    <citation type="journal article" date="2019" name="Commun. Biol.">
        <title>The bagworm genome reveals a unique fibroin gene that provides high tensile strength.</title>
        <authorList>
            <person name="Kono N."/>
            <person name="Nakamura H."/>
            <person name="Ohtoshi R."/>
            <person name="Tomita M."/>
            <person name="Numata K."/>
            <person name="Arakawa K."/>
        </authorList>
    </citation>
    <scope>NUCLEOTIDE SEQUENCE [LARGE SCALE GENOMIC DNA]</scope>
</reference>
<dbReference type="AlphaFoldDB" id="A0A4C1WFU7"/>
<gene>
    <name evidence="1" type="ORF">EVAR_88073_1</name>
</gene>
<keyword evidence="2" id="KW-1185">Reference proteome</keyword>
<organism evidence="1 2">
    <name type="scientific">Eumeta variegata</name>
    <name type="common">Bagworm moth</name>
    <name type="synonym">Eumeta japonica</name>
    <dbReference type="NCBI Taxonomy" id="151549"/>
    <lineage>
        <taxon>Eukaryota</taxon>
        <taxon>Metazoa</taxon>
        <taxon>Ecdysozoa</taxon>
        <taxon>Arthropoda</taxon>
        <taxon>Hexapoda</taxon>
        <taxon>Insecta</taxon>
        <taxon>Pterygota</taxon>
        <taxon>Neoptera</taxon>
        <taxon>Endopterygota</taxon>
        <taxon>Lepidoptera</taxon>
        <taxon>Glossata</taxon>
        <taxon>Ditrysia</taxon>
        <taxon>Tineoidea</taxon>
        <taxon>Psychidae</taxon>
        <taxon>Oiketicinae</taxon>
        <taxon>Eumeta</taxon>
    </lineage>
</organism>
<accession>A0A4C1WFU7</accession>
<dbReference type="EMBL" id="BGZK01000561">
    <property type="protein sequence ID" value="GBP50238.1"/>
    <property type="molecule type" value="Genomic_DNA"/>
</dbReference>
<sequence>MGVGNSRACGPPWILSLSKLSGAPSPDYYYVNAPLKLEIFESISTIWYTDRARNKGSTVAEVRALRRQICAKTGKNIA</sequence>